<dbReference type="EMBL" id="AHMT02000032">
    <property type="protein sequence ID" value="EQA62419.1"/>
    <property type="molecule type" value="Genomic_DNA"/>
</dbReference>
<name>V6I7D8_9LEPT</name>
<evidence type="ECO:0000313" key="1">
    <source>
        <dbReference type="EMBL" id="EQA62419.1"/>
    </source>
</evidence>
<dbReference type="RefSeq" id="WP_010576885.1">
    <property type="nucleotide sequence ID" value="NZ_AHMT02000032.1"/>
</dbReference>
<evidence type="ECO:0000313" key="2">
    <source>
        <dbReference type="Proteomes" id="UP000018747"/>
    </source>
</evidence>
<keyword evidence="2" id="KW-1185">Reference proteome</keyword>
<comment type="caution">
    <text evidence="1">The sequence shown here is derived from an EMBL/GenBank/DDBJ whole genome shotgun (WGS) entry which is preliminary data.</text>
</comment>
<reference evidence="1" key="1">
    <citation type="submission" date="2013-05" db="EMBL/GenBank/DDBJ databases">
        <authorList>
            <person name="Harkins D.M."/>
            <person name="Durkin A.S."/>
            <person name="Brinkac L.M."/>
            <person name="Haft D.H."/>
            <person name="Selengut J.D."/>
            <person name="Sanka R."/>
            <person name="DePew J."/>
            <person name="Purushe J."/>
            <person name="Hartskeerl R.A."/>
            <person name="Ahmed A."/>
            <person name="van der Linden H."/>
            <person name="Goris M.G.A."/>
            <person name="Vinetz J.M."/>
            <person name="Sutton G.G."/>
            <person name="Nierman W.C."/>
            <person name="Fouts D.E."/>
        </authorList>
    </citation>
    <scope>NUCLEOTIDE SEQUENCE [LARGE SCALE GENOMIC DNA]</scope>
    <source>
        <strain evidence="1">L 60</strain>
    </source>
</reference>
<gene>
    <name evidence="1" type="ORF">LEP1GSC062_4262</name>
</gene>
<dbReference type="AlphaFoldDB" id="V6I7D8"/>
<dbReference type="Proteomes" id="UP000018747">
    <property type="component" value="Unassembled WGS sequence"/>
</dbReference>
<protein>
    <submittedName>
        <fullName evidence="1">Uncharacterized protein</fullName>
    </submittedName>
</protein>
<organism evidence="1 2">
    <name type="scientific">Leptospira alexanderi serovar Manhao 3 str. L 60</name>
    <dbReference type="NCBI Taxonomy" id="1049759"/>
    <lineage>
        <taxon>Bacteria</taxon>
        <taxon>Pseudomonadati</taxon>
        <taxon>Spirochaetota</taxon>
        <taxon>Spirochaetia</taxon>
        <taxon>Leptospirales</taxon>
        <taxon>Leptospiraceae</taxon>
        <taxon>Leptospira</taxon>
    </lineage>
</organism>
<accession>V6I7D8</accession>
<proteinExistence type="predicted"/>
<dbReference type="OrthoDB" id="9988067at2"/>
<sequence length="118" mass="14004">MEPLNEIPRQMTRIEITKQARLESILYRYHWTKRPGHSKAYSHLFLPNLEISIRGENEIQFRIIKTQYFFTSDYESLEQVLEYIDSNWRTIQKLQTISSLSDSTPGIKNSNRILEVAV</sequence>